<name>A0A382QZ26_9ZZZZ</name>
<proteinExistence type="predicted"/>
<sequence>IYLCHGSPLNYLEGRIYPDTDLTNLLSSTIDYDYIICGHTHHKMARVFEDTIFLNPGSLGQQRDGRGCSYLILDTEKRNYTFHVVSYDISELEVNIDFHDPGNSKIKSVLRRIP</sequence>
<dbReference type="AlphaFoldDB" id="A0A382QZ26"/>
<gene>
    <name evidence="2" type="ORF">METZ01_LOCUS343081</name>
</gene>
<dbReference type="InterPro" id="IPR029052">
    <property type="entry name" value="Metallo-depent_PP-like"/>
</dbReference>
<organism evidence="2">
    <name type="scientific">marine metagenome</name>
    <dbReference type="NCBI Taxonomy" id="408172"/>
    <lineage>
        <taxon>unclassified sequences</taxon>
        <taxon>metagenomes</taxon>
        <taxon>ecological metagenomes</taxon>
    </lineage>
</organism>
<dbReference type="Pfam" id="PF12850">
    <property type="entry name" value="Metallophos_2"/>
    <property type="match status" value="1"/>
</dbReference>
<dbReference type="Gene3D" id="3.60.21.10">
    <property type="match status" value="1"/>
</dbReference>
<dbReference type="EMBL" id="UINC01117653">
    <property type="protein sequence ID" value="SVC90227.1"/>
    <property type="molecule type" value="Genomic_DNA"/>
</dbReference>
<reference evidence="2" key="1">
    <citation type="submission" date="2018-05" db="EMBL/GenBank/DDBJ databases">
        <authorList>
            <person name="Lanie J.A."/>
            <person name="Ng W.-L."/>
            <person name="Kazmierczak K.M."/>
            <person name="Andrzejewski T.M."/>
            <person name="Davidsen T.M."/>
            <person name="Wayne K.J."/>
            <person name="Tettelin H."/>
            <person name="Glass J.I."/>
            <person name="Rusch D."/>
            <person name="Podicherti R."/>
            <person name="Tsui H.-C.T."/>
            <person name="Winkler M.E."/>
        </authorList>
    </citation>
    <scope>NUCLEOTIDE SEQUENCE</scope>
</reference>
<accession>A0A382QZ26</accession>
<evidence type="ECO:0000259" key="1">
    <source>
        <dbReference type="Pfam" id="PF12850"/>
    </source>
</evidence>
<evidence type="ECO:0000313" key="2">
    <source>
        <dbReference type="EMBL" id="SVC90227.1"/>
    </source>
</evidence>
<feature type="domain" description="Calcineurin-like phosphoesterase" evidence="1">
    <location>
        <begin position="1"/>
        <end position="77"/>
    </location>
</feature>
<dbReference type="SUPFAM" id="SSF56300">
    <property type="entry name" value="Metallo-dependent phosphatases"/>
    <property type="match status" value="1"/>
</dbReference>
<protein>
    <recommendedName>
        <fullName evidence="1">Calcineurin-like phosphoesterase domain-containing protein</fullName>
    </recommendedName>
</protein>
<feature type="non-terminal residue" evidence="2">
    <location>
        <position position="1"/>
    </location>
</feature>
<dbReference type="InterPro" id="IPR024654">
    <property type="entry name" value="Calcineurin-like_PHP_lpxH"/>
</dbReference>